<dbReference type="CDD" id="cd17916">
    <property type="entry name" value="DEXHc_UvrB"/>
    <property type="match status" value="1"/>
</dbReference>
<dbReference type="GO" id="GO:0003677">
    <property type="term" value="F:DNA binding"/>
    <property type="evidence" value="ECO:0007669"/>
    <property type="project" value="UniProtKB-UniRule"/>
</dbReference>
<feature type="domain" description="Helicase C-terminal" evidence="19">
    <location>
        <begin position="456"/>
        <end position="622"/>
    </location>
</feature>
<evidence type="ECO:0000256" key="2">
    <source>
        <dbReference type="ARBA" id="ARBA00008533"/>
    </source>
</evidence>
<dbReference type="Pfam" id="PF17757">
    <property type="entry name" value="UvrB_inter"/>
    <property type="match status" value="1"/>
</dbReference>
<dbReference type="InterPro" id="IPR027417">
    <property type="entry name" value="P-loop_NTPase"/>
</dbReference>
<comment type="subunit">
    <text evidence="11 13 14">Forms a heterotetramer with UvrA during the search for lesions. Interacts with UvrC in an incision complex.</text>
</comment>
<proteinExistence type="inferred from homology"/>
<keyword evidence="4 13" id="KW-0547">Nucleotide-binding</keyword>
<dbReference type="Proteomes" id="UP000051326">
    <property type="component" value="Unassembled WGS sequence"/>
</dbReference>
<accession>A0A0P1HAI5</accession>
<evidence type="ECO:0000256" key="11">
    <source>
        <dbReference type="ARBA" id="ARBA00026033"/>
    </source>
</evidence>
<organism evidence="20 21">
    <name type="scientific">Leisingera aquaemixtae</name>
    <dbReference type="NCBI Taxonomy" id="1396826"/>
    <lineage>
        <taxon>Bacteria</taxon>
        <taxon>Pseudomonadati</taxon>
        <taxon>Pseudomonadota</taxon>
        <taxon>Alphaproteobacteria</taxon>
        <taxon>Rhodobacterales</taxon>
        <taxon>Roseobacteraceae</taxon>
        <taxon>Leisingera</taxon>
    </lineage>
</organism>
<dbReference type="InterPro" id="IPR024759">
    <property type="entry name" value="UvrB_YAD/RRR_dom"/>
</dbReference>
<feature type="domain" description="Helicase ATP-binding" evidence="18">
    <location>
        <begin position="51"/>
        <end position="197"/>
    </location>
</feature>
<dbReference type="InterPro" id="IPR001943">
    <property type="entry name" value="UVR_dom"/>
</dbReference>
<dbReference type="InterPro" id="IPR004807">
    <property type="entry name" value="UvrB"/>
</dbReference>
<keyword evidence="7 13" id="KW-0067">ATP-binding</keyword>
<dbReference type="SMART" id="SM00487">
    <property type="entry name" value="DEXDc"/>
    <property type="match status" value="1"/>
</dbReference>
<gene>
    <name evidence="13 20" type="primary">uvrB</name>
    <name evidence="20" type="ORF">PHA8399_02430</name>
</gene>
<evidence type="ECO:0000256" key="3">
    <source>
        <dbReference type="ARBA" id="ARBA00022490"/>
    </source>
</evidence>
<evidence type="ECO:0000259" key="19">
    <source>
        <dbReference type="PROSITE" id="PS51194"/>
    </source>
</evidence>
<dbReference type="SUPFAM" id="SSF52540">
    <property type="entry name" value="P-loop containing nucleoside triphosphate hydrolases"/>
    <property type="match status" value="2"/>
</dbReference>
<keyword evidence="8 13" id="KW-0267">Excision nuclease</keyword>
<evidence type="ECO:0000259" key="17">
    <source>
        <dbReference type="PROSITE" id="PS50151"/>
    </source>
</evidence>
<feature type="binding site" evidence="13">
    <location>
        <begin position="64"/>
        <end position="71"/>
    </location>
    <ligand>
        <name>ATP</name>
        <dbReference type="ChEBI" id="CHEBI:30616"/>
    </ligand>
</feature>
<evidence type="ECO:0000256" key="9">
    <source>
        <dbReference type="ARBA" id="ARBA00023204"/>
    </source>
</evidence>
<dbReference type="PROSITE" id="PS51194">
    <property type="entry name" value="HELICASE_CTER"/>
    <property type="match status" value="1"/>
</dbReference>
<dbReference type="PROSITE" id="PS50151">
    <property type="entry name" value="UVR"/>
    <property type="match status" value="1"/>
</dbReference>
<dbReference type="GO" id="GO:0005524">
    <property type="term" value="F:ATP binding"/>
    <property type="evidence" value="ECO:0007669"/>
    <property type="project" value="UniProtKB-UniRule"/>
</dbReference>
<keyword evidence="3 13" id="KW-0963">Cytoplasm</keyword>
<reference evidence="20 21" key="1">
    <citation type="submission" date="2015-09" db="EMBL/GenBank/DDBJ databases">
        <authorList>
            <consortium name="Swine Surveillance"/>
        </authorList>
    </citation>
    <scope>NUCLEOTIDE SEQUENCE [LARGE SCALE GENOMIC DNA]</scope>
    <source>
        <strain evidence="20 21">CECT 8399</strain>
    </source>
</reference>
<dbReference type="GO" id="GO:0005737">
    <property type="term" value="C:cytoplasm"/>
    <property type="evidence" value="ECO:0007669"/>
    <property type="project" value="UniProtKB-SubCell"/>
</dbReference>
<dbReference type="STRING" id="1396826.PHA8399_02430"/>
<feature type="region of interest" description="Disordered" evidence="16">
    <location>
        <begin position="704"/>
        <end position="732"/>
    </location>
</feature>
<keyword evidence="10 13" id="KW-0742">SOS response</keyword>
<evidence type="ECO:0000313" key="20">
    <source>
        <dbReference type="EMBL" id="CUI00303.1"/>
    </source>
</evidence>
<name>A0A0P1HAI5_9RHOB</name>
<feature type="compositionally biased region" description="Basic residues" evidence="16">
    <location>
        <begin position="723"/>
        <end position="732"/>
    </location>
</feature>
<dbReference type="Pfam" id="PF00271">
    <property type="entry name" value="Helicase_C"/>
    <property type="match status" value="1"/>
</dbReference>
<dbReference type="AlphaFoldDB" id="A0A0P1HAI5"/>
<evidence type="ECO:0000256" key="14">
    <source>
        <dbReference type="RuleBase" id="RU003587"/>
    </source>
</evidence>
<evidence type="ECO:0000256" key="10">
    <source>
        <dbReference type="ARBA" id="ARBA00023236"/>
    </source>
</evidence>
<dbReference type="InterPro" id="IPR006935">
    <property type="entry name" value="Helicase/UvrB_N"/>
</dbReference>
<dbReference type="Gene3D" id="4.10.860.10">
    <property type="entry name" value="UVR domain"/>
    <property type="match status" value="1"/>
</dbReference>
<dbReference type="GO" id="GO:0009432">
    <property type="term" value="P:SOS response"/>
    <property type="evidence" value="ECO:0007669"/>
    <property type="project" value="UniProtKB-UniRule"/>
</dbReference>
<dbReference type="InterPro" id="IPR036876">
    <property type="entry name" value="UVR_dom_sf"/>
</dbReference>
<dbReference type="GO" id="GO:0009381">
    <property type="term" value="F:excinuclease ABC activity"/>
    <property type="evidence" value="ECO:0007669"/>
    <property type="project" value="UniProtKB-UniRule"/>
</dbReference>
<dbReference type="GO" id="GO:0006289">
    <property type="term" value="P:nucleotide-excision repair"/>
    <property type="evidence" value="ECO:0007669"/>
    <property type="project" value="UniProtKB-UniRule"/>
</dbReference>
<dbReference type="PANTHER" id="PTHR24029">
    <property type="entry name" value="UVRABC SYSTEM PROTEIN B"/>
    <property type="match status" value="1"/>
</dbReference>
<dbReference type="Pfam" id="PF02151">
    <property type="entry name" value="UVR"/>
    <property type="match status" value="1"/>
</dbReference>
<evidence type="ECO:0000259" key="18">
    <source>
        <dbReference type="PROSITE" id="PS51192"/>
    </source>
</evidence>
<dbReference type="NCBIfam" id="NF003673">
    <property type="entry name" value="PRK05298.1"/>
    <property type="match status" value="1"/>
</dbReference>
<keyword evidence="6 13" id="KW-0228">DNA excision</keyword>
<dbReference type="Gene3D" id="3.40.50.300">
    <property type="entry name" value="P-loop containing nucleotide triphosphate hydrolases"/>
    <property type="match status" value="3"/>
</dbReference>
<dbReference type="InterPro" id="IPR001650">
    <property type="entry name" value="Helicase_C-like"/>
</dbReference>
<comment type="subcellular location">
    <subcellularLocation>
        <location evidence="1 13 14">Cytoplasm</location>
    </subcellularLocation>
</comment>
<evidence type="ECO:0000256" key="8">
    <source>
        <dbReference type="ARBA" id="ARBA00022881"/>
    </source>
</evidence>
<feature type="region of interest" description="Disordered" evidence="16">
    <location>
        <begin position="1"/>
        <end position="22"/>
    </location>
</feature>
<dbReference type="PROSITE" id="PS51192">
    <property type="entry name" value="HELICASE_ATP_BIND_1"/>
    <property type="match status" value="1"/>
</dbReference>
<dbReference type="CDD" id="cd18790">
    <property type="entry name" value="SF2_C_UvrB"/>
    <property type="match status" value="1"/>
</dbReference>
<evidence type="ECO:0000256" key="12">
    <source>
        <dbReference type="ARBA" id="ARBA00029504"/>
    </source>
</evidence>
<comment type="function">
    <text evidence="13">The UvrABC repair system catalyzes the recognition and processing of DNA lesions. A damage recognition complex composed of 2 UvrA and 2 UvrB subunits scans DNA for abnormalities. Upon binding of the UvrA(2)B(2) complex to a putative damaged site, the DNA wraps around one UvrB monomer. DNA wrap is dependent on ATP binding by UvrB and probably causes local melting of the DNA helix, facilitating insertion of UvrB beta-hairpin between the DNA strands. Then UvrB probes one DNA strand for the presence of a lesion. If a lesion is found the UvrA subunits dissociate and the UvrB-DNA preincision complex is formed. This complex is subsequently bound by UvrC and the second UvrB is released. If no lesion is found, the DNA wraps around the other UvrB subunit that will check the other stand for damage.</text>
</comment>
<evidence type="ECO:0000256" key="16">
    <source>
        <dbReference type="SAM" id="MobiDB-lite"/>
    </source>
</evidence>
<evidence type="ECO:0000256" key="1">
    <source>
        <dbReference type="ARBA" id="ARBA00004496"/>
    </source>
</evidence>
<dbReference type="HAMAP" id="MF_00204">
    <property type="entry name" value="UvrB"/>
    <property type="match status" value="1"/>
</dbReference>
<dbReference type="InterPro" id="IPR014001">
    <property type="entry name" value="Helicase_ATP-bd"/>
</dbReference>
<evidence type="ECO:0000313" key="21">
    <source>
        <dbReference type="Proteomes" id="UP000051326"/>
    </source>
</evidence>
<feature type="domain" description="UVR" evidence="17">
    <location>
        <begin position="649"/>
        <end position="684"/>
    </location>
</feature>
<dbReference type="SUPFAM" id="SSF46600">
    <property type="entry name" value="C-terminal UvrC-binding domain of UvrB"/>
    <property type="match status" value="1"/>
</dbReference>
<dbReference type="EMBL" id="CYSR01000022">
    <property type="protein sequence ID" value="CUI00303.1"/>
    <property type="molecule type" value="Genomic_DNA"/>
</dbReference>
<dbReference type="InterPro" id="IPR041471">
    <property type="entry name" value="UvrB_inter"/>
</dbReference>
<dbReference type="NCBIfam" id="TIGR00631">
    <property type="entry name" value="uvrb"/>
    <property type="match status" value="1"/>
</dbReference>
<evidence type="ECO:0000256" key="5">
    <source>
        <dbReference type="ARBA" id="ARBA00022763"/>
    </source>
</evidence>
<feature type="coiled-coil region" evidence="15">
    <location>
        <begin position="645"/>
        <end position="672"/>
    </location>
</feature>
<evidence type="ECO:0000256" key="15">
    <source>
        <dbReference type="SAM" id="Coils"/>
    </source>
</evidence>
<comment type="domain">
    <text evidence="13">The beta-hairpin motif is involved in DNA binding.</text>
</comment>
<protein>
    <recommendedName>
        <fullName evidence="12 13">UvrABC system protein B</fullName>
        <shortName evidence="13">Protein UvrB</shortName>
    </recommendedName>
    <alternativeName>
        <fullName evidence="13">Excinuclease ABC subunit B</fullName>
    </alternativeName>
</protein>
<comment type="similarity">
    <text evidence="2 13 14">Belongs to the UvrB family.</text>
</comment>
<keyword evidence="5 13" id="KW-0227">DNA damage</keyword>
<evidence type="ECO:0000256" key="7">
    <source>
        <dbReference type="ARBA" id="ARBA00022840"/>
    </source>
</evidence>
<dbReference type="GO" id="GO:0016887">
    <property type="term" value="F:ATP hydrolysis activity"/>
    <property type="evidence" value="ECO:0007669"/>
    <property type="project" value="InterPro"/>
</dbReference>
<keyword evidence="15" id="KW-0175">Coiled coil</keyword>
<sequence length="732" mass="82460">MPYAHSDKSMPMMTQRAPQQRPKLEGGKRFVMNTTFDPAGDQPAAIKELSQGVLEGERNQVLLGATGTGKTFTMAKVIEETQRPAIILAPNKTLAAQLYGEFKGFFPENSVEYFVSFYDYYQPEAYVPRSDTYIEKESQINEQIDRMRHSATRALLERDDVIIIASVSCIYGIGSVETYSAMTQDLKAGEMYDQRQIMADLVAQQYKRNDQAFQRGSFRVRGDTLEIFPAHLEDRAWKLSFFGEELEQITEFDPLTGERTGSFDQIRIYANSHYVTPKPTLNQAIISIKQELKMRLDQLVGEGKLLEAQRLEQRCNFDLEMLEATGHCNGIENYSRYLTGRAPGEPPPTLFEFIPDNAIVFADESHVSVPQIGGMYKGDHRRKFTLAEHGFRLPSCMDNRPLKFEEWDAMRPQSVFVSATPAAWELEQAGGVFTEQVIRPTGLLDPQVEIRPVSMQVDDLLDEVRKVTADGFRTLVTTLTKRMAEDLTEYLHEQGIKVRYMHSDIDTLERIEILRDLRLGAFDVLIGINLLREGLDIPECGLVAILDADKEGFLRSETSLIQTIGRAARNADGRVIMYADKITGSMERALGETNRRREKQIAYNLEHGITPETVKKNVEDVLAGLYEGDVDMNRVTAQIGKPMHGANLEAHLNGLRDEMRKAAENLEFEEAARLRDEIKRLEAVDLAISNDPLARQSAVEAASEAAVKSRGRSTAGKAGTRAYRGKSQKKFS</sequence>
<dbReference type="Pfam" id="PF12344">
    <property type="entry name" value="UvrB"/>
    <property type="match status" value="1"/>
</dbReference>
<evidence type="ECO:0000256" key="6">
    <source>
        <dbReference type="ARBA" id="ARBA00022769"/>
    </source>
</evidence>
<dbReference type="GO" id="GO:0009380">
    <property type="term" value="C:excinuclease repair complex"/>
    <property type="evidence" value="ECO:0007669"/>
    <property type="project" value="InterPro"/>
</dbReference>
<evidence type="ECO:0000256" key="13">
    <source>
        <dbReference type="HAMAP-Rule" id="MF_00204"/>
    </source>
</evidence>
<feature type="short sequence motif" description="Beta-hairpin" evidence="13">
    <location>
        <begin position="117"/>
        <end position="140"/>
    </location>
</feature>
<keyword evidence="9 13" id="KW-0234">DNA repair</keyword>
<dbReference type="RefSeq" id="WP_058286386.1">
    <property type="nucleotide sequence ID" value="NZ_CYSR01000022.1"/>
</dbReference>
<dbReference type="SMART" id="SM00490">
    <property type="entry name" value="HELICc"/>
    <property type="match status" value="1"/>
</dbReference>
<dbReference type="PANTHER" id="PTHR24029:SF0">
    <property type="entry name" value="UVRABC SYSTEM PROTEIN B"/>
    <property type="match status" value="1"/>
</dbReference>
<evidence type="ECO:0000256" key="4">
    <source>
        <dbReference type="ARBA" id="ARBA00022741"/>
    </source>
</evidence>
<dbReference type="Pfam" id="PF04851">
    <property type="entry name" value="ResIII"/>
    <property type="match status" value="1"/>
</dbReference>